<sequence length="218" mass="24762">MDVFLLSFKVDIVKKANKWMCKVCGVKQSLMKEYFRGSGKECRSAVQELTAQNIATDDQEAKIAEFVLQNDIQLPKPSTHTPMMEKFMHETTSSNDYTLPNNVPSKWDSFVSKKDEEDVSDGLELEKALAQVSDTHFDREKVAGTKKYGANRSSKWSHFRQERETESVEADSGGSMHLFEDRQKPIIDCYSNGSQLVIPIPILLSMKKQMLCVRNGNI</sequence>
<dbReference type="EnsemblMetazoa" id="ASIC005474-RA">
    <property type="protein sequence ID" value="ASIC005474-PA"/>
    <property type="gene ID" value="ASIC005474"/>
</dbReference>
<dbReference type="STRING" id="74873.A0A084VJM3"/>
<dbReference type="PANTHER" id="PTHR15863">
    <property type="entry name" value="MRN COMPLEX-INTERACTING PROTEIN"/>
    <property type="match status" value="1"/>
</dbReference>
<evidence type="ECO:0000259" key="1">
    <source>
        <dbReference type="Pfam" id="PF15749"/>
    </source>
</evidence>
<evidence type="ECO:0000313" key="3">
    <source>
        <dbReference type="EnsemblMetazoa" id="ASIC005474-PA"/>
    </source>
</evidence>
<dbReference type="Proteomes" id="UP000030765">
    <property type="component" value="Unassembled WGS sequence"/>
</dbReference>
<evidence type="ECO:0000313" key="2">
    <source>
        <dbReference type="EMBL" id="KFB38167.1"/>
    </source>
</evidence>
<dbReference type="AlphaFoldDB" id="A0A084VJM3"/>
<name>A0A084VJM3_ANOSI</name>
<feature type="domain" description="MRN complex-interacting protein N-terminal" evidence="1">
    <location>
        <begin position="8"/>
        <end position="110"/>
    </location>
</feature>
<dbReference type="GO" id="GO:0003682">
    <property type="term" value="F:chromatin binding"/>
    <property type="evidence" value="ECO:0007669"/>
    <property type="project" value="TreeGrafter"/>
</dbReference>
<dbReference type="InterPro" id="IPR032739">
    <property type="entry name" value="MRNIP"/>
</dbReference>
<gene>
    <name evidence="2" type="ORF">ZHAS_00005474</name>
</gene>
<dbReference type="GO" id="GO:0007095">
    <property type="term" value="P:mitotic G2 DNA damage checkpoint signaling"/>
    <property type="evidence" value="ECO:0007669"/>
    <property type="project" value="TreeGrafter"/>
</dbReference>
<keyword evidence="4" id="KW-1185">Reference proteome</keyword>
<accession>A0A084VJM3</accession>
<dbReference type="GO" id="GO:0005634">
    <property type="term" value="C:nucleus"/>
    <property type="evidence" value="ECO:0007669"/>
    <property type="project" value="TreeGrafter"/>
</dbReference>
<dbReference type="InterPro" id="IPR049472">
    <property type="entry name" value="MRNIP_N"/>
</dbReference>
<dbReference type="PANTHER" id="PTHR15863:SF2">
    <property type="entry name" value="MRN COMPLEX-INTERACTING PROTEIN"/>
    <property type="match status" value="1"/>
</dbReference>
<dbReference type="OrthoDB" id="5960226at2759"/>
<reference evidence="2 4" key="1">
    <citation type="journal article" date="2014" name="BMC Genomics">
        <title>Genome sequence of Anopheles sinensis provides insight into genetics basis of mosquito competence for malaria parasites.</title>
        <authorList>
            <person name="Zhou D."/>
            <person name="Zhang D."/>
            <person name="Ding G."/>
            <person name="Shi L."/>
            <person name="Hou Q."/>
            <person name="Ye Y."/>
            <person name="Xu Y."/>
            <person name="Zhou H."/>
            <person name="Xiong C."/>
            <person name="Li S."/>
            <person name="Yu J."/>
            <person name="Hong S."/>
            <person name="Yu X."/>
            <person name="Zou P."/>
            <person name="Chen C."/>
            <person name="Chang X."/>
            <person name="Wang W."/>
            <person name="Lv Y."/>
            <person name="Sun Y."/>
            <person name="Ma L."/>
            <person name="Shen B."/>
            <person name="Zhu C."/>
        </authorList>
    </citation>
    <scope>NUCLEOTIDE SEQUENCE [LARGE SCALE GENOMIC DNA]</scope>
</reference>
<dbReference type="VEuPathDB" id="VectorBase:ASIC005474"/>
<proteinExistence type="predicted"/>
<dbReference type="Pfam" id="PF15749">
    <property type="entry name" value="MRNIP"/>
    <property type="match status" value="1"/>
</dbReference>
<evidence type="ECO:0000313" key="4">
    <source>
        <dbReference type="Proteomes" id="UP000030765"/>
    </source>
</evidence>
<dbReference type="EMBL" id="KE524891">
    <property type="protein sequence ID" value="KFB38167.1"/>
    <property type="molecule type" value="Genomic_DNA"/>
</dbReference>
<protein>
    <submittedName>
        <fullName evidence="2">AGAP003801-PA-like protein</fullName>
    </submittedName>
</protein>
<organism evidence="2">
    <name type="scientific">Anopheles sinensis</name>
    <name type="common">Mosquito</name>
    <dbReference type="NCBI Taxonomy" id="74873"/>
    <lineage>
        <taxon>Eukaryota</taxon>
        <taxon>Metazoa</taxon>
        <taxon>Ecdysozoa</taxon>
        <taxon>Arthropoda</taxon>
        <taxon>Hexapoda</taxon>
        <taxon>Insecta</taxon>
        <taxon>Pterygota</taxon>
        <taxon>Neoptera</taxon>
        <taxon>Endopterygota</taxon>
        <taxon>Diptera</taxon>
        <taxon>Nematocera</taxon>
        <taxon>Culicoidea</taxon>
        <taxon>Culicidae</taxon>
        <taxon>Anophelinae</taxon>
        <taxon>Anopheles</taxon>
    </lineage>
</organism>
<reference evidence="3" key="2">
    <citation type="submission" date="2020-05" db="UniProtKB">
        <authorList>
            <consortium name="EnsemblMetazoa"/>
        </authorList>
    </citation>
    <scope>IDENTIFICATION</scope>
</reference>
<dbReference type="EMBL" id="ATLV01013778">
    <property type="status" value="NOT_ANNOTATED_CDS"/>
    <property type="molecule type" value="Genomic_DNA"/>
</dbReference>